<protein>
    <submittedName>
        <fullName evidence="3">Uncharacterized protein</fullName>
    </submittedName>
</protein>
<evidence type="ECO:0000313" key="4">
    <source>
        <dbReference type="Proteomes" id="UP000552097"/>
    </source>
</evidence>
<feature type="region of interest" description="Disordered" evidence="1">
    <location>
        <begin position="173"/>
        <end position="193"/>
    </location>
</feature>
<keyword evidence="4" id="KW-1185">Reference proteome</keyword>
<accession>A0A7W9M404</accession>
<evidence type="ECO:0000256" key="1">
    <source>
        <dbReference type="SAM" id="MobiDB-lite"/>
    </source>
</evidence>
<organism evidence="3 4">
    <name type="scientific">Saccharothrix ecbatanensis</name>
    <dbReference type="NCBI Taxonomy" id="1105145"/>
    <lineage>
        <taxon>Bacteria</taxon>
        <taxon>Bacillati</taxon>
        <taxon>Actinomycetota</taxon>
        <taxon>Actinomycetes</taxon>
        <taxon>Pseudonocardiales</taxon>
        <taxon>Pseudonocardiaceae</taxon>
        <taxon>Saccharothrix</taxon>
    </lineage>
</organism>
<comment type="caution">
    <text evidence="3">The sequence shown here is derived from an EMBL/GenBank/DDBJ whole genome shotgun (WGS) entry which is preliminary data.</text>
</comment>
<dbReference type="AlphaFoldDB" id="A0A7W9M404"/>
<feature type="transmembrane region" description="Helical" evidence="2">
    <location>
        <begin position="37"/>
        <end position="57"/>
    </location>
</feature>
<feature type="region of interest" description="Disordered" evidence="1">
    <location>
        <begin position="228"/>
        <end position="249"/>
    </location>
</feature>
<dbReference type="EMBL" id="JACHMO010000001">
    <property type="protein sequence ID" value="MBB5806488.1"/>
    <property type="molecule type" value="Genomic_DNA"/>
</dbReference>
<keyword evidence="2" id="KW-0812">Transmembrane</keyword>
<sequence length="264" mass="28122">MTDIKETLATAFTDEPPLTIDKYAIHRAGRRKVTTRYASIGSAVLVTAVVVSVPAMVNLGSGGGGGPDVGQASMTESQTLVQRTTDPLGTAAPLGTATPLGPGMSEERAAELTRILRTSGALPAMETHSPEGSVPWEFEAWGEFYNSHAEVFDERGSAIVSLQLVPRPYKGCDKSEYRTPPKSCEERTTHDGRDYKVELSPDTPGNMIRVTVKLPDGKMLDVQAQGIEDRSNGPYDTTPMPGGGPQPLTVPEVVKLATVPGLVF</sequence>
<evidence type="ECO:0000256" key="2">
    <source>
        <dbReference type="SAM" id="Phobius"/>
    </source>
</evidence>
<name>A0A7W9M404_9PSEU</name>
<keyword evidence="2" id="KW-0472">Membrane</keyword>
<dbReference type="Proteomes" id="UP000552097">
    <property type="component" value="Unassembled WGS sequence"/>
</dbReference>
<evidence type="ECO:0000313" key="3">
    <source>
        <dbReference type="EMBL" id="MBB5806488.1"/>
    </source>
</evidence>
<keyword evidence="2" id="KW-1133">Transmembrane helix</keyword>
<gene>
    <name evidence="3" type="ORF">F4560_006256</name>
</gene>
<proteinExistence type="predicted"/>
<dbReference type="RefSeq" id="WP_184926114.1">
    <property type="nucleotide sequence ID" value="NZ_JACHMO010000001.1"/>
</dbReference>
<reference evidence="3 4" key="1">
    <citation type="submission" date="2020-08" db="EMBL/GenBank/DDBJ databases">
        <title>Sequencing the genomes of 1000 actinobacteria strains.</title>
        <authorList>
            <person name="Klenk H.-P."/>
        </authorList>
    </citation>
    <scope>NUCLEOTIDE SEQUENCE [LARGE SCALE GENOMIC DNA]</scope>
    <source>
        <strain evidence="3 4">DSM 45486</strain>
    </source>
</reference>